<sequence length="433" mass="48619">MYKQYLKQAWQLMKQNRFFSFVYILGTGLAISMVMVMAIVYYIRTADIAPEDCRSRLLQLNRASVKSKDEEKGGTYNWMLSYHAARQILDGLSEVEEACLRIDPGSTGQLMGTVYSQLPGSTDRYKTRLMATDAAFWRIFSFRLLHGKPYTDEEYESGMKRIVLSESYARKLFGSADVIGKGVMINQVEYRVAGVVEDVSSVMTMTCADAWVPVSSVPALVEAGGAERSAGPVCAYMLAKSTAGFEAIRDEVNRRRLQYNTTLQERYVDAFNLSTPQQTQIGSLNFRMSYADIIRRYLLIALVFLLVPAINLTGLISSRMQERTEEMGLRKAFGARSHSLVTQVLTENLLLTCIGGVVGLLVSWLLVVVLRNYLLSNFGFMNEGNVQLTFDMLFNLPLFLSAFGLCVVLNLLSSLLPVWKATRRPIVDSINDK</sequence>
<dbReference type="GO" id="GO:0022857">
    <property type="term" value="F:transmembrane transporter activity"/>
    <property type="evidence" value="ECO:0007669"/>
    <property type="project" value="TreeGrafter"/>
</dbReference>
<dbReference type="PATRIC" id="fig|927665.4.peg.5002"/>
<dbReference type="STRING" id="927665.HMPREF1535_04877"/>
<organism evidence="9 10">
    <name type="scientific">Parabacteroides goldsteinii DSM 19448 = WAL 12034</name>
    <dbReference type="NCBI Taxonomy" id="927665"/>
    <lineage>
        <taxon>Bacteria</taxon>
        <taxon>Pseudomonadati</taxon>
        <taxon>Bacteroidota</taxon>
        <taxon>Bacteroidia</taxon>
        <taxon>Bacteroidales</taxon>
        <taxon>Tannerellaceae</taxon>
        <taxon>Parabacteroides</taxon>
    </lineage>
</organism>
<dbReference type="Pfam" id="PF12704">
    <property type="entry name" value="MacB_PCD"/>
    <property type="match status" value="1"/>
</dbReference>
<evidence type="ECO:0000256" key="4">
    <source>
        <dbReference type="ARBA" id="ARBA00022989"/>
    </source>
</evidence>
<dbReference type="HOGENOM" id="CLU_051629_0_0_10"/>
<gene>
    <name evidence="9" type="ORF">HMPREF1535_04877</name>
</gene>
<dbReference type="EMBL" id="AQHV01000028">
    <property type="protein sequence ID" value="KKB45593.1"/>
    <property type="molecule type" value="Genomic_DNA"/>
</dbReference>
<dbReference type="AlphaFoldDB" id="A0A0F5IJD6"/>
<comment type="subcellular location">
    <subcellularLocation>
        <location evidence="1">Cell membrane</location>
        <topology evidence="1">Multi-pass membrane protein</topology>
    </subcellularLocation>
</comment>
<evidence type="ECO:0000256" key="3">
    <source>
        <dbReference type="ARBA" id="ARBA00022692"/>
    </source>
</evidence>
<dbReference type="GO" id="GO:0005886">
    <property type="term" value="C:plasma membrane"/>
    <property type="evidence" value="ECO:0007669"/>
    <property type="project" value="UniProtKB-SubCell"/>
</dbReference>
<dbReference type="PANTHER" id="PTHR30572:SF18">
    <property type="entry name" value="ABC-TYPE MACROLIDE FAMILY EXPORT SYSTEM PERMEASE COMPONENT 2"/>
    <property type="match status" value="1"/>
</dbReference>
<dbReference type="Proteomes" id="UP000033047">
    <property type="component" value="Unassembled WGS sequence"/>
</dbReference>
<evidence type="ECO:0000256" key="1">
    <source>
        <dbReference type="ARBA" id="ARBA00004651"/>
    </source>
</evidence>
<dbReference type="Pfam" id="PF02687">
    <property type="entry name" value="FtsX"/>
    <property type="match status" value="1"/>
</dbReference>
<keyword evidence="2" id="KW-1003">Cell membrane</keyword>
<feature type="transmembrane region" description="Helical" evidence="6">
    <location>
        <begin position="21"/>
        <end position="43"/>
    </location>
</feature>
<feature type="transmembrane region" description="Helical" evidence="6">
    <location>
        <begin position="349"/>
        <end position="374"/>
    </location>
</feature>
<feature type="domain" description="ABC3 transporter permease C-terminal" evidence="7">
    <location>
        <begin position="299"/>
        <end position="425"/>
    </location>
</feature>
<proteinExistence type="predicted"/>
<evidence type="ECO:0000313" key="9">
    <source>
        <dbReference type="EMBL" id="KKB45593.1"/>
    </source>
</evidence>
<keyword evidence="5 6" id="KW-0472">Membrane</keyword>
<evidence type="ECO:0000259" key="8">
    <source>
        <dbReference type="Pfam" id="PF12704"/>
    </source>
</evidence>
<dbReference type="InterPro" id="IPR003838">
    <property type="entry name" value="ABC3_permease_C"/>
</dbReference>
<evidence type="ECO:0000259" key="7">
    <source>
        <dbReference type="Pfam" id="PF02687"/>
    </source>
</evidence>
<evidence type="ECO:0000256" key="5">
    <source>
        <dbReference type="ARBA" id="ARBA00023136"/>
    </source>
</evidence>
<feature type="domain" description="MacB-like periplasmic core" evidence="8">
    <location>
        <begin position="28"/>
        <end position="254"/>
    </location>
</feature>
<dbReference type="RefSeq" id="WP_046147812.1">
    <property type="nucleotide sequence ID" value="NZ_KQ033914.1"/>
</dbReference>
<evidence type="ECO:0000256" key="2">
    <source>
        <dbReference type="ARBA" id="ARBA00022475"/>
    </source>
</evidence>
<keyword evidence="3 6" id="KW-0812">Transmembrane</keyword>
<keyword evidence="4 6" id="KW-1133">Transmembrane helix</keyword>
<accession>A0A0F5IJD6</accession>
<protein>
    <recommendedName>
        <fullName evidence="11">ABC3 transporter permease protein domain-containing protein</fullName>
    </recommendedName>
</protein>
<dbReference type="InterPro" id="IPR050250">
    <property type="entry name" value="Macrolide_Exporter_MacB"/>
</dbReference>
<dbReference type="PANTHER" id="PTHR30572">
    <property type="entry name" value="MEMBRANE COMPONENT OF TRANSPORTER-RELATED"/>
    <property type="match status" value="1"/>
</dbReference>
<dbReference type="InterPro" id="IPR025857">
    <property type="entry name" value="MacB_PCD"/>
</dbReference>
<evidence type="ECO:0000256" key="6">
    <source>
        <dbReference type="SAM" id="Phobius"/>
    </source>
</evidence>
<evidence type="ECO:0000313" key="10">
    <source>
        <dbReference type="Proteomes" id="UP000033047"/>
    </source>
</evidence>
<reference evidence="9 10" key="1">
    <citation type="submission" date="2013-04" db="EMBL/GenBank/DDBJ databases">
        <title>The Genome Sequence of Parabacteroides goldsteinii DSM 19448.</title>
        <authorList>
            <consortium name="The Broad Institute Genomics Platform"/>
            <person name="Earl A."/>
            <person name="Ward D."/>
            <person name="Feldgarden M."/>
            <person name="Gevers D."/>
            <person name="Martens E."/>
            <person name="Sakamoto M."/>
            <person name="Benno Y."/>
            <person name="Song Y."/>
            <person name="Liu C."/>
            <person name="Lee J."/>
            <person name="Bolanos M."/>
            <person name="Vaisanen M.L."/>
            <person name="Finegold S.M."/>
            <person name="Walker B."/>
            <person name="Young S."/>
            <person name="Zeng Q."/>
            <person name="Gargeya S."/>
            <person name="Fitzgerald M."/>
            <person name="Haas B."/>
            <person name="Abouelleil A."/>
            <person name="Allen A.W."/>
            <person name="Alvarado L."/>
            <person name="Arachchi H.M."/>
            <person name="Berlin A.M."/>
            <person name="Chapman S.B."/>
            <person name="Gainer-Dewar J."/>
            <person name="Goldberg J."/>
            <person name="Griggs A."/>
            <person name="Gujja S."/>
            <person name="Hansen M."/>
            <person name="Howarth C."/>
            <person name="Imamovic A."/>
            <person name="Ireland A."/>
            <person name="Larimer J."/>
            <person name="McCowan C."/>
            <person name="Murphy C."/>
            <person name="Pearson M."/>
            <person name="Poon T.W."/>
            <person name="Priest M."/>
            <person name="Roberts A."/>
            <person name="Saif S."/>
            <person name="Shea T."/>
            <person name="Sisk P."/>
            <person name="Sykes S."/>
            <person name="Wortman J."/>
            <person name="Nusbaum C."/>
            <person name="Birren B."/>
        </authorList>
    </citation>
    <scope>NUCLEOTIDE SEQUENCE [LARGE SCALE GENOMIC DNA]</scope>
    <source>
        <strain evidence="9 10">DSM 19448</strain>
    </source>
</reference>
<feature type="transmembrane region" description="Helical" evidence="6">
    <location>
        <begin position="297"/>
        <end position="317"/>
    </location>
</feature>
<feature type="transmembrane region" description="Helical" evidence="6">
    <location>
        <begin position="394"/>
        <end position="416"/>
    </location>
</feature>
<comment type="caution">
    <text evidence="9">The sequence shown here is derived from an EMBL/GenBank/DDBJ whole genome shotgun (WGS) entry which is preliminary data.</text>
</comment>
<name>A0A0F5IJD6_9BACT</name>
<evidence type="ECO:0008006" key="11">
    <source>
        <dbReference type="Google" id="ProtNLM"/>
    </source>
</evidence>